<keyword evidence="4" id="KW-0804">Transcription</keyword>
<dbReference type="Gene3D" id="3.40.1810.10">
    <property type="entry name" value="Transcription factor, MADS-box"/>
    <property type="match status" value="1"/>
</dbReference>
<evidence type="ECO:0000259" key="7">
    <source>
        <dbReference type="PROSITE" id="PS50066"/>
    </source>
</evidence>
<evidence type="ECO:0000256" key="4">
    <source>
        <dbReference type="ARBA" id="ARBA00023163"/>
    </source>
</evidence>
<comment type="caution">
    <text evidence="8">The sequence shown here is derived from an EMBL/GenBank/DDBJ whole genome shotgun (WGS) entry which is preliminary data.</text>
</comment>
<dbReference type="InterPro" id="IPR002100">
    <property type="entry name" value="TF_MADSbox"/>
</dbReference>
<dbReference type="GO" id="GO:0003677">
    <property type="term" value="F:DNA binding"/>
    <property type="evidence" value="ECO:0007669"/>
    <property type="project" value="UniProtKB-KW"/>
</dbReference>
<keyword evidence="2" id="KW-0805">Transcription regulation</keyword>
<dbReference type="Proteomes" id="UP001630127">
    <property type="component" value="Unassembled WGS sequence"/>
</dbReference>
<dbReference type="EMBL" id="JBJUIK010000003">
    <property type="protein sequence ID" value="KAL3532183.1"/>
    <property type="molecule type" value="Genomic_DNA"/>
</dbReference>
<dbReference type="SMART" id="SM00432">
    <property type="entry name" value="MADS"/>
    <property type="match status" value="1"/>
</dbReference>
<dbReference type="Pfam" id="PF00319">
    <property type="entry name" value="SRF-TF"/>
    <property type="match status" value="1"/>
</dbReference>
<sequence length="294" mass="33786">MTTNKRKHVPIPDEILREATLWRTRDGLFKKAKELSTLCDVEVGVIIQDKEKNDQFVWPSHQEVEEKLVRFLNIPESNRNQKMSTHESFLKGMVSKEIEHVWKIHKKNDEKEIKHLIHKLIEGKITIKELDMMQTHGLSRLMLDQMNRVEKRIQDLEKLEEQENQSFPVGNPHIHSLVQMLAPYKASGGAQNSGVSASIPAPQLTEDFKNDEWFPGTNTMLDNQNIYPSYASDMGHYHSNAGNSQGNNAGNYNTAASNNGGNHMELKPPNEVDEHSVGIYDRFPNVEWPYIFYP</sequence>
<feature type="domain" description="MADS-box" evidence="7">
    <location>
        <begin position="1"/>
        <end position="47"/>
    </location>
</feature>
<comment type="subcellular location">
    <subcellularLocation>
        <location evidence="1">Nucleus</location>
    </subcellularLocation>
</comment>
<keyword evidence="6" id="KW-0175">Coiled coil</keyword>
<accession>A0ABD3ALY3</accession>
<keyword evidence="9" id="KW-1185">Reference proteome</keyword>
<dbReference type="AlphaFoldDB" id="A0ABD3ALY3"/>
<evidence type="ECO:0000256" key="1">
    <source>
        <dbReference type="ARBA" id="ARBA00004123"/>
    </source>
</evidence>
<evidence type="ECO:0000256" key="2">
    <source>
        <dbReference type="ARBA" id="ARBA00023015"/>
    </source>
</evidence>
<gene>
    <name evidence="8" type="ORF">ACH5RR_005704</name>
</gene>
<dbReference type="GO" id="GO:0005634">
    <property type="term" value="C:nucleus"/>
    <property type="evidence" value="ECO:0007669"/>
    <property type="project" value="UniProtKB-SubCell"/>
</dbReference>
<evidence type="ECO:0000256" key="6">
    <source>
        <dbReference type="SAM" id="Coils"/>
    </source>
</evidence>
<dbReference type="PANTHER" id="PTHR11945:SF534">
    <property type="entry name" value="MYOCYTE-SPECIFIC ENHANCER FACTOR 2"/>
    <property type="match status" value="1"/>
</dbReference>
<evidence type="ECO:0000313" key="8">
    <source>
        <dbReference type="EMBL" id="KAL3532183.1"/>
    </source>
</evidence>
<proteinExistence type="predicted"/>
<reference evidence="8 9" key="1">
    <citation type="submission" date="2024-11" db="EMBL/GenBank/DDBJ databases">
        <title>A near-complete genome assembly of Cinchona calisaya.</title>
        <authorList>
            <person name="Lian D.C."/>
            <person name="Zhao X.W."/>
            <person name="Wei L."/>
        </authorList>
    </citation>
    <scope>NUCLEOTIDE SEQUENCE [LARGE SCALE GENOMIC DNA]</scope>
    <source>
        <tissue evidence="8">Nenye</tissue>
    </source>
</reference>
<protein>
    <recommendedName>
        <fullName evidence="7">MADS-box domain-containing protein</fullName>
    </recommendedName>
</protein>
<evidence type="ECO:0000256" key="5">
    <source>
        <dbReference type="ARBA" id="ARBA00023242"/>
    </source>
</evidence>
<organism evidence="8 9">
    <name type="scientific">Cinchona calisaya</name>
    <dbReference type="NCBI Taxonomy" id="153742"/>
    <lineage>
        <taxon>Eukaryota</taxon>
        <taxon>Viridiplantae</taxon>
        <taxon>Streptophyta</taxon>
        <taxon>Embryophyta</taxon>
        <taxon>Tracheophyta</taxon>
        <taxon>Spermatophyta</taxon>
        <taxon>Magnoliopsida</taxon>
        <taxon>eudicotyledons</taxon>
        <taxon>Gunneridae</taxon>
        <taxon>Pentapetalae</taxon>
        <taxon>asterids</taxon>
        <taxon>lamiids</taxon>
        <taxon>Gentianales</taxon>
        <taxon>Rubiaceae</taxon>
        <taxon>Cinchonoideae</taxon>
        <taxon>Cinchoneae</taxon>
        <taxon>Cinchona</taxon>
    </lineage>
</organism>
<dbReference type="SUPFAM" id="SSF55455">
    <property type="entry name" value="SRF-like"/>
    <property type="match status" value="1"/>
</dbReference>
<dbReference type="PANTHER" id="PTHR11945">
    <property type="entry name" value="MADS BOX PROTEIN"/>
    <property type="match status" value="1"/>
</dbReference>
<name>A0ABD3ALY3_9GENT</name>
<evidence type="ECO:0000313" key="9">
    <source>
        <dbReference type="Proteomes" id="UP001630127"/>
    </source>
</evidence>
<keyword evidence="5" id="KW-0539">Nucleus</keyword>
<keyword evidence="3" id="KW-0238">DNA-binding</keyword>
<dbReference type="CDD" id="cd00266">
    <property type="entry name" value="MADS_SRF_like"/>
    <property type="match status" value="1"/>
</dbReference>
<feature type="coiled-coil region" evidence="6">
    <location>
        <begin position="139"/>
        <end position="166"/>
    </location>
</feature>
<dbReference type="PROSITE" id="PS50066">
    <property type="entry name" value="MADS_BOX_2"/>
    <property type="match status" value="1"/>
</dbReference>
<dbReference type="InterPro" id="IPR036879">
    <property type="entry name" value="TF_MADSbox_sf"/>
</dbReference>
<dbReference type="GO" id="GO:0045893">
    <property type="term" value="P:positive regulation of DNA-templated transcription"/>
    <property type="evidence" value="ECO:0007669"/>
    <property type="project" value="UniProtKB-ARBA"/>
</dbReference>
<dbReference type="InterPro" id="IPR033897">
    <property type="entry name" value="SRF-like_MADS-box"/>
</dbReference>
<evidence type="ECO:0000256" key="3">
    <source>
        <dbReference type="ARBA" id="ARBA00023125"/>
    </source>
</evidence>